<evidence type="ECO:0000256" key="1">
    <source>
        <dbReference type="SAM" id="MobiDB-lite"/>
    </source>
</evidence>
<sequence>MIVDKSLRLGAEGAHRTAPAHMDARLHPACQKRLMDSIWNKSNRSAQLSENSGPRARAHGGSDRRDAAHGPCRRRRRCSARYVTEHTLVLVRRCLTPPGSMVQAPEDGH</sequence>
<gene>
    <name evidence="2" type="ORF">SSDG_00883</name>
</gene>
<evidence type="ECO:0000313" key="3">
    <source>
        <dbReference type="Proteomes" id="UP000002805"/>
    </source>
</evidence>
<dbReference type="Proteomes" id="UP000002805">
    <property type="component" value="Chromosome"/>
</dbReference>
<organism evidence="2 3">
    <name type="scientific">Streptomyces pristinaespiralis (strain ATCC 25486 / DSM 40338 / CBS 914.69 / JCM 4507 / KCC S-0507 / NBRC 13074 / NRRL 2958 / 5647)</name>
    <dbReference type="NCBI Taxonomy" id="457429"/>
    <lineage>
        <taxon>Bacteria</taxon>
        <taxon>Bacillati</taxon>
        <taxon>Actinomycetota</taxon>
        <taxon>Actinomycetes</taxon>
        <taxon>Kitasatosporales</taxon>
        <taxon>Streptomycetaceae</taxon>
        <taxon>Streptomyces</taxon>
    </lineage>
</organism>
<accession>B5H6V4</accession>
<dbReference type="HOGENOM" id="CLU_2182531_0_0_11"/>
<name>B5H6V4_STRE2</name>
<reference evidence="3" key="2">
    <citation type="submission" date="2009-10" db="EMBL/GenBank/DDBJ databases">
        <title>The genome sequence of Streptomyces pristinaespiralis strain ATCC 25486.</title>
        <authorList>
            <consortium name="The Broad Institute Genome Sequencing Platform"/>
            <consortium name="Broad Institute Microbial Sequencing Center"/>
            <person name="Fischbach M."/>
            <person name="Godfrey P."/>
            <person name="Ward D."/>
            <person name="Young S."/>
            <person name="Zeng Q."/>
            <person name="Koehrsen M."/>
            <person name="Alvarado L."/>
            <person name="Berlin A.M."/>
            <person name="Bochicchio J."/>
            <person name="Borenstein D."/>
            <person name="Chapman S.B."/>
            <person name="Chen Z."/>
            <person name="Engels R."/>
            <person name="Freedman E."/>
            <person name="Gellesch M."/>
            <person name="Goldberg J."/>
            <person name="Griggs A."/>
            <person name="Gujja S."/>
            <person name="Heilman E.R."/>
            <person name="Heiman D.I."/>
            <person name="Hepburn T.A."/>
            <person name="Howarth C."/>
            <person name="Jen D."/>
            <person name="Larson L."/>
            <person name="Lewis B."/>
            <person name="Mehta T."/>
            <person name="Park D."/>
            <person name="Pearson M."/>
            <person name="Richards J."/>
            <person name="Roberts A."/>
            <person name="Saif S."/>
            <person name="Shea T.D."/>
            <person name="Shenoy N."/>
            <person name="Sisk P."/>
            <person name="Stolte C."/>
            <person name="Sykes S.N."/>
            <person name="Thomson T."/>
            <person name="Walk T."/>
            <person name="White J."/>
            <person name="Yandava C."/>
            <person name="Straight P."/>
            <person name="Clardy J."/>
            <person name="Hung D."/>
            <person name="Kolter R."/>
            <person name="Mekalanos J."/>
            <person name="Walker S."/>
            <person name="Walsh C.T."/>
            <person name="Wieland-Brown L.C."/>
            <person name="Haas B."/>
            <person name="Nusbaum C."/>
            <person name="Birren B."/>
        </authorList>
    </citation>
    <scope>NUCLEOTIDE SEQUENCE [LARGE SCALE GENOMIC DNA]</scope>
    <source>
        <strain evidence="3">ATCC 25486 / DSM 40338 / CBS 914.69 / JCM 4507 / NBRC 13074 / NRRL 2958 / 5647</strain>
    </source>
</reference>
<keyword evidence="3" id="KW-1185">Reference proteome</keyword>
<feature type="region of interest" description="Disordered" evidence="1">
    <location>
        <begin position="40"/>
        <end position="76"/>
    </location>
</feature>
<evidence type="ECO:0000313" key="2">
    <source>
        <dbReference type="EMBL" id="EDY62565.1"/>
    </source>
</evidence>
<dbReference type="AlphaFoldDB" id="B5H6V4"/>
<feature type="region of interest" description="Disordered" evidence="1">
    <location>
        <begin position="1"/>
        <end position="24"/>
    </location>
</feature>
<proteinExistence type="predicted"/>
<feature type="compositionally biased region" description="Polar residues" evidence="1">
    <location>
        <begin position="40"/>
        <end position="52"/>
    </location>
</feature>
<dbReference type="EMBL" id="CM000950">
    <property type="protein sequence ID" value="EDY62565.1"/>
    <property type="molecule type" value="Genomic_DNA"/>
</dbReference>
<protein>
    <submittedName>
        <fullName evidence="2">Uncharacterized protein</fullName>
    </submittedName>
</protein>
<reference evidence="3" key="1">
    <citation type="submission" date="2008-02" db="EMBL/GenBank/DDBJ databases">
        <authorList>
            <consortium name="The Broad Institute Genome Sequencing Platform"/>
            <person name="Fischbach M."/>
            <person name="Ward D."/>
            <person name="Young S."/>
            <person name="Jaffe D."/>
            <person name="Gnerre S."/>
            <person name="Berlin A."/>
            <person name="Heiman D."/>
            <person name="Hepburn T."/>
            <person name="Sykes S."/>
            <person name="Alvarado L."/>
            <person name="Kodira C.D."/>
            <person name="Straight P."/>
            <person name="Clardy J."/>
            <person name="Hung D."/>
            <person name="Kolter R."/>
            <person name="Mekalanos J."/>
            <person name="Walker S."/>
            <person name="Walsh C.T."/>
            <person name="Lander E."/>
            <person name="Galagan J."/>
            <person name="Nusbaum C."/>
            <person name="Birren B."/>
        </authorList>
    </citation>
    <scope>NUCLEOTIDE SEQUENCE [LARGE SCALE GENOMIC DNA]</scope>
    <source>
        <strain evidence="3">ATCC 25486 / DSM 40338 / CBS 914.69 / JCM 4507 / NBRC 13074 / NRRL 2958 / 5647</strain>
    </source>
</reference>